<dbReference type="AlphaFoldDB" id="A0A9D2MK59"/>
<reference evidence="3" key="1">
    <citation type="journal article" date="2021" name="PeerJ">
        <title>Extensive microbial diversity within the chicken gut microbiome revealed by metagenomics and culture.</title>
        <authorList>
            <person name="Gilroy R."/>
            <person name="Ravi A."/>
            <person name="Getino M."/>
            <person name="Pursley I."/>
            <person name="Horton D.L."/>
            <person name="Alikhan N.F."/>
            <person name="Baker D."/>
            <person name="Gharbi K."/>
            <person name="Hall N."/>
            <person name="Watson M."/>
            <person name="Adriaenssens E.M."/>
            <person name="Foster-Nyarko E."/>
            <person name="Jarju S."/>
            <person name="Secka A."/>
            <person name="Antonio M."/>
            <person name="Oren A."/>
            <person name="Chaudhuri R.R."/>
            <person name="La Ragione R."/>
            <person name="Hildebrand F."/>
            <person name="Pallen M.J."/>
        </authorList>
    </citation>
    <scope>NUCLEOTIDE SEQUENCE</scope>
    <source>
        <strain evidence="3">CHK188-16595</strain>
    </source>
</reference>
<evidence type="ECO:0000256" key="1">
    <source>
        <dbReference type="SAM" id="MobiDB-lite"/>
    </source>
</evidence>
<dbReference type="Gene3D" id="2.40.260.10">
    <property type="entry name" value="Sortase"/>
    <property type="match status" value="1"/>
</dbReference>
<feature type="compositionally biased region" description="Basic and acidic residues" evidence="1">
    <location>
        <begin position="1"/>
        <end position="38"/>
    </location>
</feature>
<protein>
    <submittedName>
        <fullName evidence="3">Uncharacterized protein</fullName>
    </submittedName>
</protein>
<feature type="region of interest" description="Disordered" evidence="1">
    <location>
        <begin position="1"/>
        <end position="88"/>
    </location>
</feature>
<dbReference type="EMBL" id="DWXN01000013">
    <property type="protein sequence ID" value="HJB75739.1"/>
    <property type="molecule type" value="Genomic_DNA"/>
</dbReference>
<accession>A0A9D2MK59</accession>
<keyword evidence="2" id="KW-0472">Membrane</keyword>
<dbReference type="InterPro" id="IPR023365">
    <property type="entry name" value="Sortase_dom-sf"/>
</dbReference>
<sequence>MSDKNETKKPDEIGELLGDYKKQKEEREKNFGKIEFHKPKQSADMQSGADAAPPEANAKKKRHKAGKNSQNTDRETGAERKHSGGKARSAARAVKAFFKTKKGKKIMITVAAVLCAAAVAAGGFALIRYEKTAYLRPYIEKYPDVDFPAGIRENYCEQYARVPATTGYLSIEACSYGSFVVQSTASAQPALSFSNRADGLDFNTVIRMPDGACDLESVFGSAESYLAASQKITYSTLFEDYDFTVIGAFYTNTDPDEDGGYVFPYDVTQKMTPISFNDYTDRLYHRFLYETEYKLRYDTDQILTVVSDSQRMPGFEFVVVCALGAPAQSSATPNDSVHYPQAWYDARGEMNPYRFSDPWYPTVYTDDAEEETSIQSEEDYQ</sequence>
<dbReference type="Proteomes" id="UP000823877">
    <property type="component" value="Unassembled WGS sequence"/>
</dbReference>
<comment type="caution">
    <text evidence="3">The sequence shown here is derived from an EMBL/GenBank/DDBJ whole genome shotgun (WGS) entry which is preliminary data.</text>
</comment>
<feature type="compositionally biased region" description="Basic and acidic residues" evidence="1">
    <location>
        <begin position="72"/>
        <end position="82"/>
    </location>
</feature>
<evidence type="ECO:0000313" key="4">
    <source>
        <dbReference type="Proteomes" id="UP000823877"/>
    </source>
</evidence>
<organism evidence="3 4">
    <name type="scientific">Candidatus Eubacterium faecale</name>
    <dbReference type="NCBI Taxonomy" id="2838568"/>
    <lineage>
        <taxon>Bacteria</taxon>
        <taxon>Bacillati</taxon>
        <taxon>Bacillota</taxon>
        <taxon>Clostridia</taxon>
        <taxon>Eubacteriales</taxon>
        <taxon>Eubacteriaceae</taxon>
        <taxon>Eubacterium</taxon>
    </lineage>
</organism>
<name>A0A9D2MK59_9FIRM</name>
<keyword evidence="2" id="KW-1133">Transmembrane helix</keyword>
<keyword evidence="2" id="KW-0812">Transmembrane</keyword>
<evidence type="ECO:0000256" key="2">
    <source>
        <dbReference type="SAM" id="Phobius"/>
    </source>
</evidence>
<gene>
    <name evidence="3" type="ORF">IAA37_08750</name>
</gene>
<reference evidence="3" key="2">
    <citation type="submission" date="2021-04" db="EMBL/GenBank/DDBJ databases">
        <authorList>
            <person name="Gilroy R."/>
        </authorList>
    </citation>
    <scope>NUCLEOTIDE SEQUENCE</scope>
    <source>
        <strain evidence="3">CHK188-16595</strain>
    </source>
</reference>
<feature type="transmembrane region" description="Helical" evidence="2">
    <location>
        <begin position="106"/>
        <end position="127"/>
    </location>
</feature>
<proteinExistence type="predicted"/>
<evidence type="ECO:0000313" key="3">
    <source>
        <dbReference type="EMBL" id="HJB75739.1"/>
    </source>
</evidence>